<proteinExistence type="inferred from homology"/>
<dbReference type="Gene3D" id="3.40.630.30">
    <property type="match status" value="1"/>
</dbReference>
<name>A0ABR7NAV0_9FIRM</name>
<feature type="domain" description="N-acetyltransferase" evidence="5">
    <location>
        <begin position="8"/>
        <end position="152"/>
    </location>
</feature>
<dbReference type="SUPFAM" id="SSF55729">
    <property type="entry name" value="Acyl-CoA N-acyltransferases (Nat)"/>
    <property type="match status" value="1"/>
</dbReference>
<dbReference type="PROSITE" id="PS51186">
    <property type="entry name" value="GNAT"/>
    <property type="match status" value="1"/>
</dbReference>
<evidence type="ECO:0000259" key="5">
    <source>
        <dbReference type="PROSITE" id="PS51186"/>
    </source>
</evidence>
<evidence type="ECO:0000256" key="2">
    <source>
        <dbReference type="ARBA" id="ARBA00022490"/>
    </source>
</evidence>
<reference evidence="6 7" key="1">
    <citation type="submission" date="2020-08" db="EMBL/GenBank/DDBJ databases">
        <title>Genome public.</title>
        <authorList>
            <person name="Liu C."/>
            <person name="Sun Q."/>
        </authorList>
    </citation>
    <scope>NUCLEOTIDE SEQUENCE [LARGE SCALE GENOMIC DNA]</scope>
    <source>
        <strain evidence="6 7">NSJ-46</strain>
    </source>
</reference>
<dbReference type="Proteomes" id="UP000657421">
    <property type="component" value="Unassembled WGS sequence"/>
</dbReference>
<protein>
    <submittedName>
        <fullName evidence="6">Ribosomal protein S18-alanine N-acetyltransferase</fullName>
    </submittedName>
</protein>
<dbReference type="InterPro" id="IPR016181">
    <property type="entry name" value="Acyl_CoA_acyltransferase"/>
</dbReference>
<comment type="caution">
    <text evidence="6">The sequence shown here is derived from an EMBL/GenBank/DDBJ whole genome shotgun (WGS) entry which is preliminary data.</text>
</comment>
<dbReference type="CDD" id="cd04301">
    <property type="entry name" value="NAT_SF"/>
    <property type="match status" value="1"/>
</dbReference>
<organism evidence="6 7">
    <name type="scientific">Jingyaoa shaoxingensis</name>
    <dbReference type="NCBI Taxonomy" id="2763671"/>
    <lineage>
        <taxon>Bacteria</taxon>
        <taxon>Bacillati</taxon>
        <taxon>Bacillota</taxon>
        <taxon>Clostridia</taxon>
        <taxon>Lachnospirales</taxon>
        <taxon>Lachnospiraceae</taxon>
        <taxon>Jingyaoa</taxon>
    </lineage>
</organism>
<gene>
    <name evidence="6" type="primary">rimI</name>
    <name evidence="6" type="ORF">H8716_10290</name>
</gene>
<accession>A0ABR7NAV0</accession>
<dbReference type="PANTHER" id="PTHR43420">
    <property type="entry name" value="ACETYLTRANSFERASE"/>
    <property type="match status" value="1"/>
</dbReference>
<dbReference type="InterPro" id="IPR050680">
    <property type="entry name" value="YpeA/RimI_acetyltransf"/>
</dbReference>
<dbReference type="PANTHER" id="PTHR43420:SF44">
    <property type="entry name" value="ACETYLTRANSFERASE YPEA"/>
    <property type="match status" value="1"/>
</dbReference>
<keyword evidence="6" id="KW-0687">Ribonucleoprotein</keyword>
<keyword evidence="2" id="KW-0963">Cytoplasm</keyword>
<dbReference type="NCBIfam" id="TIGR01575">
    <property type="entry name" value="rimI"/>
    <property type="match status" value="1"/>
</dbReference>
<comment type="similarity">
    <text evidence="1">Belongs to the acetyltransferase family. RimI subfamily.</text>
</comment>
<dbReference type="InterPro" id="IPR006464">
    <property type="entry name" value="AcTrfase_RimI/Ard1"/>
</dbReference>
<dbReference type="EMBL" id="JACRSZ010000010">
    <property type="protein sequence ID" value="MBC8573464.1"/>
    <property type="molecule type" value="Genomic_DNA"/>
</dbReference>
<sequence>MPEYSRDICVRKMTTEDLTEVARIEKETFSLPWSQQGFADSLAQENTCYLVACIGEKLVGYCGFLQVLDEADITNVAVDAACRKCGVGERMLLELLKAGEDRGVRAFTLEVRESNLAALALYQKIGFETCGVRKNFYDFPKENAVIMWKYLQSFPIG</sequence>
<evidence type="ECO:0000313" key="6">
    <source>
        <dbReference type="EMBL" id="MBC8573464.1"/>
    </source>
</evidence>
<evidence type="ECO:0000256" key="4">
    <source>
        <dbReference type="ARBA" id="ARBA00023315"/>
    </source>
</evidence>
<evidence type="ECO:0000256" key="1">
    <source>
        <dbReference type="ARBA" id="ARBA00005395"/>
    </source>
</evidence>
<keyword evidence="6" id="KW-0689">Ribosomal protein</keyword>
<keyword evidence="7" id="KW-1185">Reference proteome</keyword>
<evidence type="ECO:0000313" key="7">
    <source>
        <dbReference type="Proteomes" id="UP000657421"/>
    </source>
</evidence>
<keyword evidence="4" id="KW-0012">Acyltransferase</keyword>
<dbReference type="GO" id="GO:0005840">
    <property type="term" value="C:ribosome"/>
    <property type="evidence" value="ECO:0007669"/>
    <property type="project" value="UniProtKB-KW"/>
</dbReference>
<dbReference type="InterPro" id="IPR000182">
    <property type="entry name" value="GNAT_dom"/>
</dbReference>
<dbReference type="RefSeq" id="WP_249308710.1">
    <property type="nucleotide sequence ID" value="NZ_JACRSZ010000010.1"/>
</dbReference>
<keyword evidence="3" id="KW-0808">Transferase</keyword>
<evidence type="ECO:0000256" key="3">
    <source>
        <dbReference type="ARBA" id="ARBA00022679"/>
    </source>
</evidence>
<dbReference type="Pfam" id="PF00583">
    <property type="entry name" value="Acetyltransf_1"/>
    <property type="match status" value="1"/>
</dbReference>